<gene>
    <name evidence="6" type="ORF">DU484_05035</name>
    <name evidence="5" type="ORF">DU500_05475</name>
</gene>
<organism evidence="6 7">
    <name type="scientific">Haloplanus rubicundus</name>
    <dbReference type="NCBI Taxonomy" id="1547898"/>
    <lineage>
        <taxon>Archaea</taxon>
        <taxon>Methanobacteriati</taxon>
        <taxon>Methanobacteriota</taxon>
        <taxon>Stenosarchaea group</taxon>
        <taxon>Halobacteria</taxon>
        <taxon>Halobacteriales</taxon>
        <taxon>Haloferacaceae</taxon>
        <taxon>Haloplanus</taxon>
    </lineage>
</organism>
<evidence type="ECO:0000313" key="5">
    <source>
        <dbReference type="EMBL" id="AXG05934.1"/>
    </source>
</evidence>
<evidence type="ECO:0000259" key="2">
    <source>
        <dbReference type="Pfam" id="PF26236"/>
    </source>
</evidence>
<evidence type="ECO:0000313" key="8">
    <source>
        <dbReference type="Proteomes" id="UP000253273"/>
    </source>
</evidence>
<sequence>MVPRLGLVDRLRQPEYVGENRCIPCTVVNVLIALVLAGTAALVAPPLGVGVLVAALAAIYLRGYLVPYTPTLTKRYFPDRVLRWFDKDPTFRDVERPEDVEDIDVETLLYEMGVVTECEDIDDLCLEPAFQRAWRDEIESLRAKDSLRGDLLDLLGLDDEHEIEEYGDGARVVRVDGQHVGQWESDAALVADLAADEILAQWDDGWADLHVVNRSEVLSSLRLFLEQCPNCDAPVTIDQDRARSCCLAIEVAVMTCEACGARVFEFQLDEEL</sequence>
<name>A0A345EAQ8_9EURY</name>
<feature type="domain" description="DUF8054" evidence="4">
    <location>
        <begin position="104"/>
        <end position="223"/>
    </location>
</feature>
<dbReference type="InterPro" id="IPR058675">
    <property type="entry name" value="DUF8054_C"/>
</dbReference>
<dbReference type="GeneID" id="37282814"/>
<keyword evidence="1" id="KW-1133">Transmembrane helix</keyword>
<evidence type="ECO:0000256" key="1">
    <source>
        <dbReference type="SAM" id="Phobius"/>
    </source>
</evidence>
<evidence type="ECO:0000259" key="3">
    <source>
        <dbReference type="Pfam" id="PF26237"/>
    </source>
</evidence>
<dbReference type="OrthoDB" id="292134at2157"/>
<dbReference type="EMBL" id="CP031150">
    <property type="protein sequence ID" value="AXG05934.1"/>
    <property type="molecule type" value="Genomic_DNA"/>
</dbReference>
<dbReference type="EMBL" id="CP031148">
    <property type="protein sequence ID" value="AXG09280.1"/>
    <property type="molecule type" value="Genomic_DNA"/>
</dbReference>
<accession>A0A345E162</accession>
<dbReference type="RefSeq" id="WP_114585082.1">
    <property type="nucleotide sequence ID" value="NZ_CP031150.1"/>
</dbReference>
<dbReference type="Pfam" id="PF26236">
    <property type="entry name" value="DUF8054_N"/>
    <property type="match status" value="1"/>
</dbReference>
<feature type="domain" description="DUF8054" evidence="2">
    <location>
        <begin position="8"/>
        <end position="88"/>
    </location>
</feature>
<reference evidence="5 8" key="2">
    <citation type="submission" date="2018-07" db="EMBL/GenBank/DDBJ databases">
        <title>Genome sequences of Haloplanus sp. CBA1113.</title>
        <authorList>
            <person name="Kim Y.B."/>
            <person name="Roh S.W."/>
        </authorList>
    </citation>
    <scope>NUCLEOTIDE SEQUENCE [LARGE SCALE GENOMIC DNA]</scope>
    <source>
        <strain evidence="5 8">CBA1113</strain>
    </source>
</reference>
<keyword evidence="1" id="KW-0812">Transmembrane</keyword>
<dbReference type="InterPro" id="IPR058775">
    <property type="entry name" value="DUF8054_M"/>
</dbReference>
<dbReference type="Pfam" id="PF26238">
    <property type="entry name" value="DUF8054_M"/>
    <property type="match status" value="1"/>
</dbReference>
<keyword evidence="8" id="KW-1185">Reference proteome</keyword>
<evidence type="ECO:0000313" key="6">
    <source>
        <dbReference type="EMBL" id="AXG09280.1"/>
    </source>
</evidence>
<dbReference type="Proteomes" id="UP000253273">
    <property type="component" value="Chromosome"/>
</dbReference>
<evidence type="ECO:0000313" key="7">
    <source>
        <dbReference type="Proteomes" id="UP000252985"/>
    </source>
</evidence>
<keyword evidence="1" id="KW-0472">Membrane</keyword>
<protein>
    <submittedName>
        <fullName evidence="6">Uncharacterized protein</fullName>
    </submittedName>
</protein>
<dbReference type="KEGG" id="haj:DU500_05475"/>
<dbReference type="AlphaFoldDB" id="A0A345EAQ8"/>
<dbReference type="InterPro" id="IPR058674">
    <property type="entry name" value="DUF8054_N"/>
</dbReference>
<feature type="transmembrane region" description="Helical" evidence="1">
    <location>
        <begin position="47"/>
        <end position="65"/>
    </location>
</feature>
<evidence type="ECO:0000259" key="4">
    <source>
        <dbReference type="Pfam" id="PF26238"/>
    </source>
</evidence>
<proteinExistence type="predicted"/>
<accession>A0A345EAQ8</accession>
<feature type="transmembrane region" description="Helical" evidence="1">
    <location>
        <begin position="21"/>
        <end position="41"/>
    </location>
</feature>
<dbReference type="Proteomes" id="UP000252985">
    <property type="component" value="Chromosome"/>
</dbReference>
<reference evidence="6 7" key="1">
    <citation type="submission" date="2018-07" db="EMBL/GenBank/DDBJ databases">
        <title>Genome sequences of Haloplanus sp. CBA1112.</title>
        <authorList>
            <person name="Kim Y.B."/>
            <person name="Roh S.W."/>
        </authorList>
    </citation>
    <scope>NUCLEOTIDE SEQUENCE [LARGE SCALE GENOMIC DNA]</scope>
    <source>
        <strain evidence="6 7">CBA1112</strain>
    </source>
</reference>
<dbReference type="KEGG" id="haq:DU484_05035"/>
<dbReference type="Pfam" id="PF26237">
    <property type="entry name" value="DUF8054_C"/>
    <property type="match status" value="1"/>
</dbReference>
<feature type="domain" description="DUF8054" evidence="3">
    <location>
        <begin position="226"/>
        <end position="266"/>
    </location>
</feature>